<gene>
    <name evidence="1" type="ORF">BPO_1994</name>
</gene>
<accession>A0AAU0F1L9</accession>
<proteinExistence type="predicted"/>
<keyword evidence="2" id="KW-1185">Reference proteome</keyword>
<dbReference type="KEGG" id="bpor:BPO_1994"/>
<evidence type="ECO:0000313" key="1">
    <source>
        <dbReference type="EMBL" id="WOC52641.1"/>
    </source>
</evidence>
<name>A0AAU0F1L9_9FLAO</name>
<protein>
    <submittedName>
        <fullName evidence="1">Uncharacterized protein</fullName>
    </submittedName>
</protein>
<dbReference type="RefSeq" id="WP_327984004.1">
    <property type="nucleotide sequence ID" value="NZ_CP136426.1"/>
</dbReference>
<evidence type="ECO:0000313" key="2">
    <source>
        <dbReference type="Proteomes" id="UP001432059"/>
    </source>
</evidence>
<dbReference type="Proteomes" id="UP001432059">
    <property type="component" value="Chromosome"/>
</dbReference>
<dbReference type="AlphaFoldDB" id="A0AAU0F1L9"/>
<reference evidence="1" key="1">
    <citation type="submission" date="2023-10" db="EMBL/GenBank/DDBJ databases">
        <title>Characterization and whole genome sequencing of a novel strain of Bergeyella porcorum QD2021 isolated from pig.</title>
        <authorList>
            <person name="Liu G."/>
            <person name="Chen C."/>
            <person name="Han X."/>
        </authorList>
    </citation>
    <scope>NUCLEOTIDE SEQUENCE</scope>
    <source>
        <strain evidence="1">QD2021</strain>
    </source>
</reference>
<organism evidence="1 2">
    <name type="scientific">Bergeyella porcorum</name>
    <dbReference type="NCBI Taxonomy" id="1735111"/>
    <lineage>
        <taxon>Bacteria</taxon>
        <taxon>Pseudomonadati</taxon>
        <taxon>Bacteroidota</taxon>
        <taxon>Flavobacteriia</taxon>
        <taxon>Flavobacteriales</taxon>
        <taxon>Weeksellaceae</taxon>
        <taxon>Bergeyella</taxon>
    </lineage>
</organism>
<dbReference type="EMBL" id="CP136426">
    <property type="protein sequence ID" value="WOC52641.1"/>
    <property type="molecule type" value="Genomic_DNA"/>
</dbReference>
<sequence length="67" mass="7789">MNLQQLKQELKLSIDSTEDMEILKLVEHLLRVCKRPSSEETAENTFEEQAGQINEWADEVEQIFGKP</sequence>